<dbReference type="Pfam" id="PF07690">
    <property type="entry name" value="MFS_1"/>
    <property type="match status" value="1"/>
</dbReference>
<accession>A0A8J3CA81</accession>
<dbReference type="GO" id="GO:0022857">
    <property type="term" value="F:transmembrane transporter activity"/>
    <property type="evidence" value="ECO:0007669"/>
    <property type="project" value="InterPro"/>
</dbReference>
<keyword evidence="2 5" id="KW-0812">Transmembrane</keyword>
<proteinExistence type="predicted"/>
<dbReference type="GO" id="GO:0005886">
    <property type="term" value="C:plasma membrane"/>
    <property type="evidence" value="ECO:0007669"/>
    <property type="project" value="UniProtKB-SubCell"/>
</dbReference>
<feature type="transmembrane region" description="Helical" evidence="5">
    <location>
        <begin position="332"/>
        <end position="351"/>
    </location>
</feature>
<feature type="transmembrane region" description="Helical" evidence="5">
    <location>
        <begin position="268"/>
        <end position="289"/>
    </location>
</feature>
<dbReference type="PANTHER" id="PTHR23501">
    <property type="entry name" value="MAJOR FACILITATOR SUPERFAMILY"/>
    <property type="match status" value="1"/>
</dbReference>
<comment type="subcellular location">
    <subcellularLocation>
        <location evidence="1">Cell membrane</location>
        <topology evidence="1">Multi-pass membrane protein</topology>
    </subcellularLocation>
</comment>
<reference evidence="7" key="1">
    <citation type="journal article" date="2014" name="Int. J. Syst. Evol. Microbiol.">
        <title>Complete genome sequence of Corynebacterium casei LMG S-19264T (=DSM 44701T), isolated from a smear-ripened cheese.</title>
        <authorList>
            <consortium name="US DOE Joint Genome Institute (JGI-PGF)"/>
            <person name="Walter F."/>
            <person name="Albersmeier A."/>
            <person name="Kalinowski J."/>
            <person name="Ruckert C."/>
        </authorList>
    </citation>
    <scope>NUCLEOTIDE SEQUENCE</scope>
    <source>
        <strain evidence="7">CGMCC 4.5737</strain>
    </source>
</reference>
<feature type="transmembrane region" description="Helical" evidence="5">
    <location>
        <begin position="21"/>
        <end position="44"/>
    </location>
</feature>
<dbReference type="Proteomes" id="UP000637578">
    <property type="component" value="Unassembled WGS sequence"/>
</dbReference>
<feature type="transmembrane region" description="Helical" evidence="5">
    <location>
        <begin position="116"/>
        <end position="137"/>
    </location>
</feature>
<protein>
    <submittedName>
        <fullName evidence="7">MFS transporter</fullName>
    </submittedName>
</protein>
<feature type="transmembrane region" description="Helical" evidence="5">
    <location>
        <begin position="427"/>
        <end position="448"/>
    </location>
</feature>
<organism evidence="7 8">
    <name type="scientific">Longimycelium tulufanense</name>
    <dbReference type="NCBI Taxonomy" id="907463"/>
    <lineage>
        <taxon>Bacteria</taxon>
        <taxon>Bacillati</taxon>
        <taxon>Actinomycetota</taxon>
        <taxon>Actinomycetes</taxon>
        <taxon>Pseudonocardiales</taxon>
        <taxon>Pseudonocardiaceae</taxon>
        <taxon>Longimycelium</taxon>
    </lineage>
</organism>
<evidence type="ECO:0000313" key="8">
    <source>
        <dbReference type="Proteomes" id="UP000637578"/>
    </source>
</evidence>
<feature type="transmembrane region" description="Helical" evidence="5">
    <location>
        <begin position="56"/>
        <end position="76"/>
    </location>
</feature>
<feature type="transmembrane region" description="Helical" evidence="5">
    <location>
        <begin position="213"/>
        <end position="231"/>
    </location>
</feature>
<dbReference type="PROSITE" id="PS50850">
    <property type="entry name" value="MFS"/>
    <property type="match status" value="1"/>
</dbReference>
<evidence type="ECO:0000256" key="4">
    <source>
        <dbReference type="ARBA" id="ARBA00023136"/>
    </source>
</evidence>
<dbReference type="SUPFAM" id="SSF103473">
    <property type="entry name" value="MFS general substrate transporter"/>
    <property type="match status" value="1"/>
</dbReference>
<evidence type="ECO:0000259" key="6">
    <source>
        <dbReference type="PROSITE" id="PS50850"/>
    </source>
</evidence>
<keyword evidence="3 5" id="KW-1133">Transmembrane helix</keyword>
<sequence length="451" mass="45825">MSGVSTATARASALWAPDRRAVTVALVLLITLIAFEALSLGTVLPTLVTELRGEAWYSWPFTVFLAASVVGTVLSGRSCDRWGPVPPLAGGPALFLAGLVVAGTAGTMQVLLLGRLLQGLGGGVMIVALYVMIAVIYPEEDRSAAFGALAAAWVLPALLGPTAAGLLTQHLSWRAAFLGLAPLVMAGMVLLVPALRRIGLRPAADPSPSRPGLPVAALGAALGISAITWAAQHPSTTSLLLAVASLVLLAPALRRLLPAGTLTARPGLPVTILARGLLAGTFVAVEAYVPLTLTSVHGFSPALAGAPLTFGALGWSLAANWRGRHAMDPPALIRRGFLVLSVALAGTVLIAPDWGWAWAALPLWGLAGAGMGLAMPAVSVRTLALSPPAERGFNSAALQVCDMLSGTFLVGVGGVLIAALASTTHPTAAVVPLDLLMAGVAVLGAVLIGRR</sequence>
<reference evidence="7" key="2">
    <citation type="submission" date="2020-09" db="EMBL/GenBank/DDBJ databases">
        <authorList>
            <person name="Sun Q."/>
            <person name="Zhou Y."/>
        </authorList>
    </citation>
    <scope>NUCLEOTIDE SEQUENCE</scope>
    <source>
        <strain evidence="7">CGMCC 4.5737</strain>
    </source>
</reference>
<evidence type="ECO:0000256" key="1">
    <source>
        <dbReference type="ARBA" id="ARBA00004651"/>
    </source>
</evidence>
<name>A0A8J3CA81_9PSEU</name>
<keyword evidence="4 5" id="KW-0472">Membrane</keyword>
<dbReference type="AlphaFoldDB" id="A0A8J3CA81"/>
<dbReference type="Gene3D" id="1.20.1250.20">
    <property type="entry name" value="MFS general substrate transporter like domains"/>
    <property type="match status" value="1"/>
</dbReference>
<dbReference type="PANTHER" id="PTHR23501:SF154">
    <property type="entry name" value="MULTIDRUG-EFFLUX TRANSPORTER RV1634-RELATED"/>
    <property type="match status" value="1"/>
</dbReference>
<keyword evidence="8" id="KW-1185">Reference proteome</keyword>
<feature type="domain" description="Major facilitator superfamily (MFS) profile" evidence="6">
    <location>
        <begin position="22"/>
        <end position="451"/>
    </location>
</feature>
<dbReference type="InterPro" id="IPR020846">
    <property type="entry name" value="MFS_dom"/>
</dbReference>
<dbReference type="InterPro" id="IPR036259">
    <property type="entry name" value="MFS_trans_sf"/>
</dbReference>
<dbReference type="InterPro" id="IPR011701">
    <property type="entry name" value="MFS"/>
</dbReference>
<feature type="transmembrane region" description="Helical" evidence="5">
    <location>
        <begin position="173"/>
        <end position="192"/>
    </location>
</feature>
<dbReference type="EMBL" id="BMMK01000001">
    <property type="protein sequence ID" value="GGM36060.1"/>
    <property type="molecule type" value="Genomic_DNA"/>
</dbReference>
<feature type="transmembrane region" description="Helical" evidence="5">
    <location>
        <begin position="396"/>
        <end position="421"/>
    </location>
</feature>
<comment type="caution">
    <text evidence="7">The sequence shown here is derived from an EMBL/GenBank/DDBJ whole genome shotgun (WGS) entry which is preliminary data.</text>
</comment>
<feature type="transmembrane region" description="Helical" evidence="5">
    <location>
        <begin position="237"/>
        <end position="256"/>
    </location>
</feature>
<gene>
    <name evidence="7" type="ORF">GCM10012275_04080</name>
</gene>
<evidence type="ECO:0000256" key="3">
    <source>
        <dbReference type="ARBA" id="ARBA00022989"/>
    </source>
</evidence>
<evidence type="ECO:0000313" key="7">
    <source>
        <dbReference type="EMBL" id="GGM36060.1"/>
    </source>
</evidence>
<feature type="transmembrane region" description="Helical" evidence="5">
    <location>
        <begin position="301"/>
        <end position="320"/>
    </location>
</feature>
<evidence type="ECO:0000256" key="5">
    <source>
        <dbReference type="SAM" id="Phobius"/>
    </source>
</evidence>
<feature type="transmembrane region" description="Helical" evidence="5">
    <location>
        <begin position="88"/>
        <end position="110"/>
    </location>
</feature>
<feature type="transmembrane region" description="Helical" evidence="5">
    <location>
        <begin position="144"/>
        <end position="167"/>
    </location>
</feature>
<feature type="transmembrane region" description="Helical" evidence="5">
    <location>
        <begin position="363"/>
        <end position="384"/>
    </location>
</feature>
<dbReference type="PRINTS" id="PR01036">
    <property type="entry name" value="TCRTETB"/>
</dbReference>
<evidence type="ECO:0000256" key="2">
    <source>
        <dbReference type="ARBA" id="ARBA00022692"/>
    </source>
</evidence>